<evidence type="ECO:0000313" key="6">
    <source>
        <dbReference type="Proteomes" id="UP000776700"/>
    </source>
</evidence>
<keyword evidence="1" id="KW-0479">Metal-binding</keyword>
<dbReference type="Pfam" id="PF00037">
    <property type="entry name" value="Fer4"/>
    <property type="match status" value="2"/>
</dbReference>
<dbReference type="PROSITE" id="PS51379">
    <property type="entry name" value="4FE4S_FER_2"/>
    <property type="match status" value="2"/>
</dbReference>
<keyword evidence="2" id="KW-0408">Iron</keyword>
<feature type="domain" description="4Fe-4S ferredoxin-type" evidence="4">
    <location>
        <begin position="181"/>
        <end position="210"/>
    </location>
</feature>
<dbReference type="InterPro" id="IPR017896">
    <property type="entry name" value="4Fe4S_Fe-S-bd"/>
</dbReference>
<comment type="caution">
    <text evidence="5">The sequence shown here is derived from an EMBL/GenBank/DDBJ whole genome shotgun (WGS) entry which is preliminary data.</text>
</comment>
<protein>
    <submittedName>
        <fullName evidence="5">EFR1 family ferrodoxin</fullName>
    </submittedName>
</protein>
<dbReference type="InterPro" id="IPR026816">
    <property type="entry name" value="Flavodoxin_dom"/>
</dbReference>
<dbReference type="PROSITE" id="PS00198">
    <property type="entry name" value="4FE4S_FER_1"/>
    <property type="match status" value="2"/>
</dbReference>
<dbReference type="GO" id="GO:0051536">
    <property type="term" value="F:iron-sulfur cluster binding"/>
    <property type="evidence" value="ECO:0007669"/>
    <property type="project" value="UniProtKB-KW"/>
</dbReference>
<dbReference type="GO" id="GO:0046872">
    <property type="term" value="F:metal ion binding"/>
    <property type="evidence" value="ECO:0007669"/>
    <property type="project" value="UniProtKB-KW"/>
</dbReference>
<organism evidence="5 6">
    <name type="scientific">Romboutsia timonensis</name>
    <dbReference type="NCBI Taxonomy" id="1776391"/>
    <lineage>
        <taxon>Bacteria</taxon>
        <taxon>Bacillati</taxon>
        <taxon>Bacillota</taxon>
        <taxon>Clostridia</taxon>
        <taxon>Peptostreptococcales</taxon>
        <taxon>Peptostreptococcaceae</taxon>
        <taxon>Romboutsia</taxon>
    </lineage>
</organism>
<dbReference type="Gene3D" id="3.30.70.20">
    <property type="match status" value="1"/>
</dbReference>
<name>A0A921SYZ4_9FIRM</name>
<proteinExistence type="predicted"/>
<dbReference type="AlphaFoldDB" id="A0A921SYZ4"/>
<dbReference type="SUPFAM" id="SSF54862">
    <property type="entry name" value="4Fe-4S ferredoxins"/>
    <property type="match status" value="1"/>
</dbReference>
<sequence length="259" mass="29215">MIIYFSGTGNSKYVADMLSEQLNDQSIDAGKMIKSGIKGEFESKHPWVFVAPTYSWQLPHVFEKFIKESTFKGAKTAYFIMTCGGDIGNAQSQIINICNEIDLEYKGVAEVVMPDNYVAMYPVSSEEESENIIKKAIPIIQKCVNVIKEDGILQHKKIVIADKIKSSVVNPLFYRFMAKSKKFNVTKDKCVSCGKCSNICPLNNIKLIDALPKWGNNCTHCMACISYCPTKAIEYGKISVGKRRYKCKTYNKEDINYID</sequence>
<dbReference type="NCBIfam" id="NF038196">
    <property type="entry name" value="ferrodoxin_EFR1"/>
    <property type="match status" value="1"/>
</dbReference>
<evidence type="ECO:0000256" key="3">
    <source>
        <dbReference type="ARBA" id="ARBA00023014"/>
    </source>
</evidence>
<dbReference type="SUPFAM" id="SSF52218">
    <property type="entry name" value="Flavoproteins"/>
    <property type="match status" value="1"/>
</dbReference>
<dbReference type="InterPro" id="IPR017900">
    <property type="entry name" value="4Fe4S_Fe_S_CS"/>
</dbReference>
<reference evidence="5" key="2">
    <citation type="submission" date="2021-09" db="EMBL/GenBank/DDBJ databases">
        <authorList>
            <person name="Gilroy R."/>
        </authorList>
    </citation>
    <scope>NUCLEOTIDE SEQUENCE</scope>
    <source>
        <strain evidence="5">1277</strain>
    </source>
</reference>
<dbReference type="Proteomes" id="UP000776700">
    <property type="component" value="Unassembled WGS sequence"/>
</dbReference>
<dbReference type="Pfam" id="PF12724">
    <property type="entry name" value="Flavodoxin_5"/>
    <property type="match status" value="1"/>
</dbReference>
<keyword evidence="3" id="KW-0411">Iron-sulfur</keyword>
<reference evidence="5" key="1">
    <citation type="journal article" date="2021" name="PeerJ">
        <title>Extensive microbial diversity within the chicken gut microbiome revealed by metagenomics and culture.</title>
        <authorList>
            <person name="Gilroy R."/>
            <person name="Ravi A."/>
            <person name="Getino M."/>
            <person name="Pursley I."/>
            <person name="Horton D.L."/>
            <person name="Alikhan N.F."/>
            <person name="Baker D."/>
            <person name="Gharbi K."/>
            <person name="Hall N."/>
            <person name="Watson M."/>
            <person name="Adriaenssens E.M."/>
            <person name="Foster-Nyarko E."/>
            <person name="Jarju S."/>
            <person name="Secka A."/>
            <person name="Antonio M."/>
            <person name="Oren A."/>
            <person name="Chaudhuri R.R."/>
            <person name="La Ragione R."/>
            <person name="Hildebrand F."/>
            <person name="Pallen M.J."/>
        </authorList>
    </citation>
    <scope>NUCLEOTIDE SEQUENCE</scope>
    <source>
        <strain evidence="5">1277</strain>
    </source>
</reference>
<dbReference type="Gene3D" id="3.40.50.360">
    <property type="match status" value="1"/>
</dbReference>
<accession>A0A921SYZ4</accession>
<evidence type="ECO:0000256" key="1">
    <source>
        <dbReference type="ARBA" id="ARBA00022723"/>
    </source>
</evidence>
<dbReference type="InterPro" id="IPR029039">
    <property type="entry name" value="Flavoprotein-like_sf"/>
</dbReference>
<evidence type="ECO:0000313" key="5">
    <source>
        <dbReference type="EMBL" id="HJG95982.1"/>
    </source>
</evidence>
<dbReference type="InterPro" id="IPR047964">
    <property type="entry name" value="EFR1-like"/>
</dbReference>
<dbReference type="EMBL" id="DYUB01000088">
    <property type="protein sequence ID" value="HJG95982.1"/>
    <property type="molecule type" value="Genomic_DNA"/>
</dbReference>
<evidence type="ECO:0000259" key="4">
    <source>
        <dbReference type="PROSITE" id="PS51379"/>
    </source>
</evidence>
<feature type="domain" description="4Fe-4S ferredoxin-type" evidence="4">
    <location>
        <begin position="216"/>
        <end position="238"/>
    </location>
</feature>
<gene>
    <name evidence="5" type="ORF">K8V90_02645</name>
</gene>
<evidence type="ECO:0000256" key="2">
    <source>
        <dbReference type="ARBA" id="ARBA00023004"/>
    </source>
</evidence>